<comment type="caution">
    <text evidence="6">The sequence shown here is derived from an EMBL/GenBank/DDBJ whole genome shotgun (WGS) entry which is preliminary data.</text>
</comment>
<name>D0WGW9_SLAES</name>
<dbReference type="Proteomes" id="UP000006001">
    <property type="component" value="Unassembled WGS sequence"/>
</dbReference>
<protein>
    <recommendedName>
        <fullName evidence="5">S-adenosylmethionine-dependent methyltransferase domain-containing protein</fullName>
    </recommendedName>
</protein>
<proteinExistence type="predicted"/>
<keyword evidence="2" id="KW-0808">Transferase</keyword>
<dbReference type="Gene3D" id="3.40.50.150">
    <property type="entry name" value="Vaccinia Virus protein VP39"/>
    <property type="match status" value="1"/>
</dbReference>
<dbReference type="HOGENOM" id="CLU_014042_1_1_11"/>
<dbReference type="PANTHER" id="PTHR43042:SF3">
    <property type="entry name" value="RIBOSOMAL RNA LARGE SUBUNIT METHYLTRANSFERASE YWBD-RELATED"/>
    <property type="match status" value="1"/>
</dbReference>
<dbReference type="CDD" id="cd02440">
    <property type="entry name" value="AdoMet_MTases"/>
    <property type="match status" value="1"/>
</dbReference>
<dbReference type="RefSeq" id="WP_006362331.1">
    <property type="nucleotide sequence ID" value="NZ_GG700630.1"/>
</dbReference>
<keyword evidence="7" id="KW-1185">Reference proteome</keyword>
<evidence type="ECO:0000256" key="4">
    <source>
        <dbReference type="SAM" id="MobiDB-lite"/>
    </source>
</evidence>
<feature type="region of interest" description="Disordered" evidence="4">
    <location>
        <begin position="1"/>
        <end position="30"/>
    </location>
</feature>
<dbReference type="OrthoDB" id="9809404at2"/>
<dbReference type="PANTHER" id="PTHR43042">
    <property type="entry name" value="SAM-DEPENDENT METHYLTRANSFERASE"/>
    <property type="match status" value="1"/>
</dbReference>
<evidence type="ECO:0000256" key="3">
    <source>
        <dbReference type="ARBA" id="ARBA00022691"/>
    </source>
</evidence>
<dbReference type="InterPro" id="IPR029063">
    <property type="entry name" value="SAM-dependent_MTases_sf"/>
</dbReference>
<organism evidence="6 7">
    <name type="scientific">Slackia exigua (strain ATCC 700122 / DSM 15923 / CIP 105133 / JCM 11022 / KCTC 5966 / S-7)</name>
    <dbReference type="NCBI Taxonomy" id="649764"/>
    <lineage>
        <taxon>Bacteria</taxon>
        <taxon>Bacillati</taxon>
        <taxon>Actinomycetota</taxon>
        <taxon>Coriobacteriia</taxon>
        <taxon>Eggerthellales</taxon>
        <taxon>Eggerthellaceae</taxon>
        <taxon>Slackia</taxon>
    </lineage>
</organism>
<dbReference type="EMBL" id="ACUX02000006">
    <property type="protein sequence ID" value="EEZ61732.1"/>
    <property type="molecule type" value="Genomic_DNA"/>
</dbReference>
<dbReference type="eggNOG" id="COG1092">
    <property type="taxonomic scope" value="Bacteria"/>
</dbReference>
<dbReference type="AlphaFoldDB" id="D0WGW9"/>
<evidence type="ECO:0000313" key="6">
    <source>
        <dbReference type="EMBL" id="EEZ61732.1"/>
    </source>
</evidence>
<dbReference type="InterPro" id="IPR019614">
    <property type="entry name" value="SAM-dep_methyl-trfase"/>
</dbReference>
<keyword evidence="3" id="KW-0949">S-adenosyl-L-methionine</keyword>
<evidence type="ECO:0000256" key="1">
    <source>
        <dbReference type="ARBA" id="ARBA00022603"/>
    </source>
</evidence>
<dbReference type="Gene3D" id="3.30.750.80">
    <property type="entry name" value="RNA methyltransferase domain (HRMD) like"/>
    <property type="match status" value="1"/>
</dbReference>
<dbReference type="GO" id="GO:0032259">
    <property type="term" value="P:methylation"/>
    <property type="evidence" value="ECO:0007669"/>
    <property type="project" value="UniProtKB-KW"/>
</dbReference>
<evidence type="ECO:0000313" key="7">
    <source>
        <dbReference type="Proteomes" id="UP000006001"/>
    </source>
</evidence>
<dbReference type="GeneID" id="85007612"/>
<feature type="domain" description="S-adenosylmethionine-dependent methyltransferase" evidence="5">
    <location>
        <begin position="190"/>
        <end position="376"/>
    </location>
</feature>
<evidence type="ECO:0000259" key="5">
    <source>
        <dbReference type="Pfam" id="PF10672"/>
    </source>
</evidence>
<dbReference type="GO" id="GO:0008168">
    <property type="term" value="F:methyltransferase activity"/>
    <property type="evidence" value="ECO:0007669"/>
    <property type="project" value="UniProtKB-KW"/>
</dbReference>
<gene>
    <name evidence="6" type="ORF">HMPREF0762_01074</name>
</gene>
<reference evidence="6" key="1">
    <citation type="submission" date="2009-10" db="EMBL/GenBank/DDBJ databases">
        <authorList>
            <person name="Weinstock G."/>
            <person name="Sodergren E."/>
            <person name="Clifton S."/>
            <person name="Fulton L."/>
            <person name="Fulton B."/>
            <person name="Courtney L."/>
            <person name="Fronick C."/>
            <person name="Harrison M."/>
            <person name="Strong C."/>
            <person name="Farmer C."/>
            <person name="Delahaunty K."/>
            <person name="Markovic C."/>
            <person name="Hall O."/>
            <person name="Minx P."/>
            <person name="Tomlinson C."/>
            <person name="Mitreva M."/>
            <person name="Nelson J."/>
            <person name="Hou S."/>
            <person name="Wollam A."/>
            <person name="Pepin K.H."/>
            <person name="Johnson M."/>
            <person name="Bhonagiri V."/>
            <person name="Nash W.E."/>
            <person name="Warren W."/>
            <person name="Chinwalla A."/>
            <person name="Mardis E.R."/>
            <person name="Wilson R.K."/>
        </authorList>
    </citation>
    <scope>NUCLEOTIDE SEQUENCE [LARGE SCALE GENOMIC DNA]</scope>
    <source>
        <strain evidence="6">ATCC 700122</strain>
    </source>
</reference>
<evidence type="ECO:0000256" key="2">
    <source>
        <dbReference type="ARBA" id="ARBA00022679"/>
    </source>
</evidence>
<keyword evidence="1" id="KW-0489">Methyltransferase</keyword>
<sequence>MTEKRTRETAGAAQDGREIGGLENPDGTASSTAAFAHDAALECPVSRIGEIVVPDPSTGRDAKVPVCDKGADQFAARLRKVAKERRKWAAKSGVSCYRIYDADLPDFSVAIDRYDGVRQSAGESYVVVAEYQAPKTIDPLRAQARFADVMSIVPVALGVPAEHVFAKTRRHERGGGQYVDQQKESCVAYTQEAGHVFEVDLGSYLDTGIFLDHRDTRVMVGKMAAGTRFLNLFAYTGTATVHAAAGGAKATTTVDLSQTYLAWARKNMALNGFDGPEHRFVRADVLRWIEEECMRGGVYDLIFVDPPTFSNSKAMGKNTWSVQRDHVRLLAYAVRMLAPGGTVVFSCNLRNFRPDLEGLARAGVALEDITKRTIPHDFERNPRIHCCYIATRA</sequence>
<dbReference type="SUPFAM" id="SSF53335">
    <property type="entry name" value="S-adenosyl-L-methionine-dependent methyltransferases"/>
    <property type="match status" value="1"/>
</dbReference>
<dbReference type="STRING" id="649764.HMPREF0762_01074"/>
<dbReference type="Pfam" id="PF10672">
    <property type="entry name" value="Methyltrans_SAM"/>
    <property type="match status" value="1"/>
</dbReference>
<accession>D0WGW9</accession>